<dbReference type="Proteomes" id="UP000095350">
    <property type="component" value="Unassembled WGS sequence"/>
</dbReference>
<keyword evidence="1" id="KW-0812">Transmembrane</keyword>
<accession>A0A173U075</accession>
<dbReference type="AlphaFoldDB" id="A0A173U075"/>
<keyword evidence="1" id="KW-0472">Membrane</keyword>
<keyword evidence="1" id="KW-1133">Transmembrane helix</keyword>
<feature type="transmembrane region" description="Helical" evidence="1">
    <location>
        <begin position="54"/>
        <end position="72"/>
    </location>
</feature>
<evidence type="ECO:0008006" key="4">
    <source>
        <dbReference type="Google" id="ProtNLM"/>
    </source>
</evidence>
<evidence type="ECO:0000313" key="2">
    <source>
        <dbReference type="EMBL" id="CUN07940.1"/>
    </source>
</evidence>
<sequence length="86" mass="9397">MYQILLLQAAIYVAVDMLPVPGAQGITEAMYGKVFLPVFSGQYLVPAMCVTRGVGFYLMLVIGALWVLKIHYKKIGSGRKKACTNA</sequence>
<reference evidence="2 3" key="1">
    <citation type="submission" date="2015-09" db="EMBL/GenBank/DDBJ databases">
        <authorList>
            <consortium name="Pathogen Informatics"/>
        </authorList>
    </citation>
    <scope>NUCLEOTIDE SEQUENCE [LARGE SCALE GENOMIC DNA]</scope>
    <source>
        <strain evidence="2 3">2789STDY5834960</strain>
    </source>
</reference>
<name>A0A173U075_9FIRM</name>
<evidence type="ECO:0000313" key="3">
    <source>
        <dbReference type="Proteomes" id="UP000095350"/>
    </source>
</evidence>
<evidence type="ECO:0000256" key="1">
    <source>
        <dbReference type="SAM" id="Phobius"/>
    </source>
</evidence>
<dbReference type="PaxDb" id="166486-ERS852572_01811"/>
<gene>
    <name evidence="2" type="ORF">ERS852572_01811</name>
</gene>
<dbReference type="STRING" id="166486.ERS852572_01811"/>
<proteinExistence type="predicted"/>
<organism evidence="2 3">
    <name type="scientific">Roseburia intestinalis</name>
    <dbReference type="NCBI Taxonomy" id="166486"/>
    <lineage>
        <taxon>Bacteria</taxon>
        <taxon>Bacillati</taxon>
        <taxon>Bacillota</taxon>
        <taxon>Clostridia</taxon>
        <taxon>Lachnospirales</taxon>
        <taxon>Lachnospiraceae</taxon>
        <taxon>Roseburia</taxon>
    </lineage>
</organism>
<protein>
    <recommendedName>
        <fullName evidence="4">Lysylphosphatidylglycerol synthase</fullName>
    </recommendedName>
</protein>
<dbReference type="EMBL" id="CYXZ01000012">
    <property type="protein sequence ID" value="CUN07940.1"/>
    <property type="molecule type" value="Genomic_DNA"/>
</dbReference>